<dbReference type="InterPro" id="IPR025058">
    <property type="entry name" value="DUF3995"/>
</dbReference>
<feature type="transmembrane region" description="Helical" evidence="1">
    <location>
        <begin position="7"/>
        <end position="26"/>
    </location>
</feature>
<accession>A0A7X9RTW6</accession>
<evidence type="ECO:0000313" key="3">
    <source>
        <dbReference type="Proteomes" id="UP000576082"/>
    </source>
</evidence>
<keyword evidence="3" id="KW-1185">Reference proteome</keyword>
<name>A0A7X9RTW6_9BACT</name>
<proteinExistence type="predicted"/>
<organism evidence="2 3">
    <name type="scientific">Flammeovirga aprica JL-4</name>
    <dbReference type="NCBI Taxonomy" id="694437"/>
    <lineage>
        <taxon>Bacteria</taxon>
        <taxon>Pseudomonadati</taxon>
        <taxon>Bacteroidota</taxon>
        <taxon>Cytophagia</taxon>
        <taxon>Cytophagales</taxon>
        <taxon>Flammeovirgaceae</taxon>
        <taxon>Flammeovirga</taxon>
    </lineage>
</organism>
<dbReference type="AlphaFoldDB" id="A0A7X9RTW6"/>
<keyword evidence="1" id="KW-0812">Transmembrane</keyword>
<dbReference type="RefSeq" id="WP_169656255.1">
    <property type="nucleotide sequence ID" value="NZ_JABANE010000017.1"/>
</dbReference>
<keyword evidence="1" id="KW-1133">Transmembrane helix</keyword>
<sequence>MITIILSSLLVLLFTFLGGIHFYWLFGGKWGVHKVIPTKANEATAFETPPIATFMVGMILFSFGLIYFLKLNLFIPPVSEEILRYGYWGIPFIFILRAIGEFNYVGFFKRVRGTEFAEADTKFFSPLCLGVGVIGLMIEVVKYI</sequence>
<dbReference type="EMBL" id="JABANE010000017">
    <property type="protein sequence ID" value="NME67937.1"/>
    <property type="molecule type" value="Genomic_DNA"/>
</dbReference>
<feature type="transmembrane region" description="Helical" evidence="1">
    <location>
        <begin position="51"/>
        <end position="73"/>
    </location>
</feature>
<feature type="transmembrane region" description="Helical" evidence="1">
    <location>
        <begin position="85"/>
        <end position="103"/>
    </location>
</feature>
<dbReference type="Pfam" id="PF13160">
    <property type="entry name" value="DUF3995"/>
    <property type="match status" value="1"/>
</dbReference>
<evidence type="ECO:0000256" key="1">
    <source>
        <dbReference type="SAM" id="Phobius"/>
    </source>
</evidence>
<protein>
    <submittedName>
        <fullName evidence="2">DUF3995 domain-containing protein</fullName>
    </submittedName>
</protein>
<reference evidence="2 3" key="1">
    <citation type="submission" date="2020-04" db="EMBL/GenBank/DDBJ databases">
        <title>Flammeovirga sp. SR4, a novel species isolated from seawater.</title>
        <authorList>
            <person name="Wang X."/>
        </authorList>
    </citation>
    <scope>NUCLEOTIDE SEQUENCE [LARGE SCALE GENOMIC DNA]</scope>
    <source>
        <strain evidence="2 3">ATCC 23126</strain>
    </source>
</reference>
<evidence type="ECO:0000313" key="2">
    <source>
        <dbReference type="EMBL" id="NME67937.1"/>
    </source>
</evidence>
<feature type="transmembrane region" description="Helical" evidence="1">
    <location>
        <begin position="123"/>
        <end position="141"/>
    </location>
</feature>
<keyword evidence="1" id="KW-0472">Membrane</keyword>
<gene>
    <name evidence="2" type="ORF">HHU12_08200</name>
</gene>
<comment type="caution">
    <text evidence="2">The sequence shown here is derived from an EMBL/GenBank/DDBJ whole genome shotgun (WGS) entry which is preliminary data.</text>
</comment>
<dbReference type="Proteomes" id="UP000576082">
    <property type="component" value="Unassembled WGS sequence"/>
</dbReference>